<reference evidence="2" key="1">
    <citation type="journal article" date="2014" name="Int. J. Syst. Evol. Microbiol.">
        <title>Complete genome sequence of Corynebacterium casei LMG S-19264T (=DSM 44701T), isolated from a smear-ripened cheese.</title>
        <authorList>
            <consortium name="US DOE Joint Genome Institute (JGI-PGF)"/>
            <person name="Walter F."/>
            <person name="Albersmeier A."/>
            <person name="Kalinowski J."/>
            <person name="Ruckert C."/>
        </authorList>
    </citation>
    <scope>NUCLEOTIDE SEQUENCE</scope>
    <source>
        <strain evidence="2">CGMCC 1.8984</strain>
    </source>
</reference>
<dbReference type="InterPro" id="IPR013154">
    <property type="entry name" value="ADH-like_N"/>
</dbReference>
<dbReference type="RefSeq" id="WP_188743496.1">
    <property type="nucleotide sequence ID" value="NZ_BAABFW010000006.1"/>
</dbReference>
<protein>
    <submittedName>
        <fullName evidence="2">NADPH:quinone reductase</fullName>
    </submittedName>
</protein>
<dbReference type="InterPro" id="IPR020843">
    <property type="entry name" value="ER"/>
</dbReference>
<dbReference type="Pfam" id="PF00107">
    <property type="entry name" value="ADH_zinc_N"/>
    <property type="match status" value="1"/>
</dbReference>
<reference evidence="2" key="2">
    <citation type="submission" date="2020-09" db="EMBL/GenBank/DDBJ databases">
        <authorList>
            <person name="Sun Q."/>
            <person name="Zhou Y."/>
        </authorList>
    </citation>
    <scope>NUCLEOTIDE SEQUENCE</scope>
    <source>
        <strain evidence="2">CGMCC 1.8984</strain>
    </source>
</reference>
<dbReference type="Gene3D" id="3.90.180.10">
    <property type="entry name" value="Medium-chain alcohol dehydrogenases, catalytic domain"/>
    <property type="match status" value="1"/>
</dbReference>
<dbReference type="SMART" id="SM00829">
    <property type="entry name" value="PKS_ER"/>
    <property type="match status" value="1"/>
</dbReference>
<keyword evidence="3" id="KW-1185">Reference proteome</keyword>
<name>A0A917UT21_9MICO</name>
<dbReference type="InterPro" id="IPR011032">
    <property type="entry name" value="GroES-like_sf"/>
</dbReference>
<dbReference type="Gene3D" id="3.40.50.720">
    <property type="entry name" value="NAD(P)-binding Rossmann-like Domain"/>
    <property type="match status" value="1"/>
</dbReference>
<evidence type="ECO:0000259" key="1">
    <source>
        <dbReference type="SMART" id="SM00829"/>
    </source>
</evidence>
<dbReference type="Proteomes" id="UP000636956">
    <property type="component" value="Unassembled WGS sequence"/>
</dbReference>
<dbReference type="PANTHER" id="PTHR43677">
    <property type="entry name" value="SHORT-CHAIN DEHYDROGENASE/REDUCTASE"/>
    <property type="match status" value="1"/>
</dbReference>
<proteinExistence type="predicted"/>
<feature type="domain" description="Enoyl reductase (ER)" evidence="1">
    <location>
        <begin position="16"/>
        <end position="311"/>
    </location>
</feature>
<evidence type="ECO:0000313" key="2">
    <source>
        <dbReference type="EMBL" id="GGJ83363.1"/>
    </source>
</evidence>
<dbReference type="AlphaFoldDB" id="A0A917UT21"/>
<dbReference type="GO" id="GO:0016491">
    <property type="term" value="F:oxidoreductase activity"/>
    <property type="evidence" value="ECO:0007669"/>
    <property type="project" value="InterPro"/>
</dbReference>
<dbReference type="InterPro" id="IPR036291">
    <property type="entry name" value="NAD(P)-bd_dom_sf"/>
</dbReference>
<dbReference type="EMBL" id="BMMD01000012">
    <property type="protein sequence ID" value="GGJ83363.1"/>
    <property type="molecule type" value="Genomic_DNA"/>
</dbReference>
<accession>A0A917UT21</accession>
<organism evidence="2 3">
    <name type="scientific">Agromyces bauzanensis</name>
    <dbReference type="NCBI Taxonomy" id="1308924"/>
    <lineage>
        <taxon>Bacteria</taxon>
        <taxon>Bacillati</taxon>
        <taxon>Actinomycetota</taxon>
        <taxon>Actinomycetes</taxon>
        <taxon>Micrococcales</taxon>
        <taxon>Microbacteriaceae</taxon>
        <taxon>Agromyces</taxon>
    </lineage>
</organism>
<dbReference type="SUPFAM" id="SSF50129">
    <property type="entry name" value="GroES-like"/>
    <property type="match status" value="1"/>
</dbReference>
<dbReference type="PANTHER" id="PTHR43677:SF11">
    <property type="entry name" value="ZINC-CONTAINING ALCOHOL DEHYDROGENASE"/>
    <property type="match status" value="1"/>
</dbReference>
<evidence type="ECO:0000313" key="3">
    <source>
        <dbReference type="Proteomes" id="UP000636956"/>
    </source>
</evidence>
<dbReference type="InterPro" id="IPR013149">
    <property type="entry name" value="ADH-like_C"/>
</dbReference>
<gene>
    <name evidence="2" type="primary">qor</name>
    <name evidence="2" type="ORF">GCM10011372_22110</name>
</gene>
<comment type="caution">
    <text evidence="2">The sequence shown here is derived from an EMBL/GenBank/DDBJ whole genome shotgun (WGS) entry which is preliminary data.</text>
</comment>
<dbReference type="InterPro" id="IPR051397">
    <property type="entry name" value="Zn-ADH-like_protein"/>
</dbReference>
<dbReference type="SUPFAM" id="SSF51735">
    <property type="entry name" value="NAD(P)-binding Rossmann-fold domains"/>
    <property type="match status" value="1"/>
</dbReference>
<sequence length="313" mass="31185">MTAGAMRAAVVAELGGAPEAAVWASPDPGAGQALIRVSAAALNAVDLLISGGRHPAGSPPLPHVPGVEGVGVVLRAPTIAAGTRVRFQVLGGFAQGSLAELIAVDEAACVEVPDGIDDETAAAAGVVGVSALVALRDRALLQPGQRVLVLGATGAFGRMLVQFARLLGASRVVAAGRDRDRLEPLLAIGADETLTLDALAGSYDLVVDPLWGPAAATALGVLAPGGTLLNVGQAAAATSELDAGLLRHTGAHVLGFSGTRLAPDAVAAAYREIAAHLAAGRVRIESAAYPLSDIASAWDVQAGSPGHKVILVP</sequence>
<dbReference type="Pfam" id="PF08240">
    <property type="entry name" value="ADH_N"/>
    <property type="match status" value="1"/>
</dbReference>